<dbReference type="RefSeq" id="WP_244728495.1">
    <property type="nucleotide sequence ID" value="NZ_JALIRP010000009.1"/>
</dbReference>
<dbReference type="EMBL" id="JALIRP010000009">
    <property type="protein sequence ID" value="MCJ8014167.1"/>
    <property type="molecule type" value="Genomic_DNA"/>
</dbReference>
<keyword evidence="1" id="KW-1133">Transmembrane helix</keyword>
<organism evidence="2 3">
    <name type="scientific">Paenibacillus mangrovi</name>
    <dbReference type="NCBI Taxonomy" id="2931978"/>
    <lineage>
        <taxon>Bacteria</taxon>
        <taxon>Bacillati</taxon>
        <taxon>Bacillota</taxon>
        <taxon>Bacilli</taxon>
        <taxon>Bacillales</taxon>
        <taxon>Paenibacillaceae</taxon>
        <taxon>Paenibacillus</taxon>
    </lineage>
</organism>
<feature type="transmembrane region" description="Helical" evidence="1">
    <location>
        <begin position="39"/>
        <end position="60"/>
    </location>
</feature>
<keyword evidence="3" id="KW-1185">Reference proteome</keyword>
<dbReference type="InterPro" id="IPR007436">
    <property type="entry name" value="DUF485"/>
</dbReference>
<dbReference type="Proteomes" id="UP001139347">
    <property type="component" value="Unassembled WGS sequence"/>
</dbReference>
<gene>
    <name evidence="2" type="ORF">MUG84_20860</name>
</gene>
<dbReference type="Pfam" id="PF04341">
    <property type="entry name" value="DUF485"/>
    <property type="match status" value="1"/>
</dbReference>
<dbReference type="AlphaFoldDB" id="A0A9X1WRS5"/>
<keyword evidence="1" id="KW-0472">Membrane</keyword>
<evidence type="ECO:0000256" key="1">
    <source>
        <dbReference type="SAM" id="Phobius"/>
    </source>
</evidence>
<keyword evidence="1" id="KW-0812">Transmembrane</keyword>
<evidence type="ECO:0000313" key="2">
    <source>
        <dbReference type="EMBL" id="MCJ8014167.1"/>
    </source>
</evidence>
<comment type="caution">
    <text evidence="2">The sequence shown here is derived from an EMBL/GenBank/DDBJ whole genome shotgun (WGS) entry which is preliminary data.</text>
</comment>
<reference evidence="2" key="1">
    <citation type="submission" date="2022-04" db="EMBL/GenBank/DDBJ databases">
        <title>Paenibacillus mangrovi sp. nov., a novel endophytic bacterium isolated from bark of Kandelia candel.</title>
        <authorList>
            <person name="Tuo L."/>
        </authorList>
    </citation>
    <scope>NUCLEOTIDE SEQUENCE</scope>
    <source>
        <strain evidence="2">KQZ6P-2</strain>
    </source>
</reference>
<dbReference type="PANTHER" id="PTHR38441:SF1">
    <property type="entry name" value="MEMBRANE PROTEIN"/>
    <property type="match status" value="1"/>
</dbReference>
<feature type="transmembrane region" description="Helical" evidence="1">
    <location>
        <begin position="72"/>
        <end position="94"/>
    </location>
</feature>
<protein>
    <submittedName>
        <fullName evidence="2">DUF485 domain-containing protein</fullName>
    </submittedName>
</protein>
<name>A0A9X1WRS5_9BACL</name>
<accession>A0A9X1WRS5</accession>
<dbReference type="PANTHER" id="PTHR38441">
    <property type="entry name" value="INTEGRAL MEMBRANE PROTEIN-RELATED"/>
    <property type="match status" value="1"/>
</dbReference>
<evidence type="ECO:0000313" key="3">
    <source>
        <dbReference type="Proteomes" id="UP001139347"/>
    </source>
</evidence>
<proteinExistence type="predicted"/>
<sequence>MAKKKLTADRARQELTPEQYSSIAKSDNFRKLIRTKKTFIIPLTIFFLCFYFALPILTSYTNILNHSFYGSITWAWVFAFLQFIMTWAFCMIYYKKATKFDRISDQIVAEKERSL</sequence>